<dbReference type="Gene3D" id="3.30.230.70">
    <property type="entry name" value="GHMP Kinase, N-terminal domain"/>
    <property type="match status" value="1"/>
</dbReference>
<comment type="caution">
    <text evidence="1">The sequence shown here is derived from an EMBL/GenBank/DDBJ whole genome shotgun (WGS) entry which is preliminary data.</text>
</comment>
<sequence>VGMNAHQEVCFIHRNRSLLLREDTIEKCIKLAVGRAQTVTQTIRAALDDDAYKRATKGPVGIVNMLQTGSMLHVINCPFLLPKPLSYLKAEIKSAALSIWQNNCDNGETGRSTYDIGPRVSNKSVGWNREEIRPYSPSMVKP</sequence>
<accession>A0A4Y2T617</accession>
<proteinExistence type="predicted"/>
<reference evidence="1 2" key="1">
    <citation type="journal article" date="2019" name="Sci. Rep.">
        <title>Orb-weaving spider Araneus ventricosus genome elucidates the spidroin gene catalogue.</title>
        <authorList>
            <person name="Kono N."/>
            <person name="Nakamura H."/>
            <person name="Ohtoshi R."/>
            <person name="Moran D.A.P."/>
            <person name="Shinohara A."/>
            <person name="Yoshida Y."/>
            <person name="Fujiwara M."/>
            <person name="Mori M."/>
            <person name="Tomita M."/>
            <person name="Arakawa K."/>
        </authorList>
    </citation>
    <scope>NUCLEOTIDE SEQUENCE [LARGE SCALE GENOMIC DNA]</scope>
</reference>
<name>A0A4Y2T617_ARAVE</name>
<evidence type="ECO:0000313" key="2">
    <source>
        <dbReference type="Proteomes" id="UP000499080"/>
    </source>
</evidence>
<evidence type="ECO:0000313" key="1">
    <source>
        <dbReference type="EMBL" id="GBN95370.1"/>
    </source>
</evidence>
<feature type="non-terminal residue" evidence="1">
    <location>
        <position position="1"/>
    </location>
</feature>
<dbReference type="AlphaFoldDB" id="A0A4Y2T617"/>
<dbReference type="InterPro" id="IPR027408">
    <property type="entry name" value="PNPase/RNase_PH_dom_sf"/>
</dbReference>
<dbReference type="OrthoDB" id="6437556at2759"/>
<gene>
    <name evidence="1" type="ORF">AVEN_144820_1</name>
</gene>
<dbReference type="InterPro" id="IPR036345">
    <property type="entry name" value="ExoRNase_PH_dom2_sf"/>
</dbReference>
<dbReference type="SUPFAM" id="SSF55666">
    <property type="entry name" value="Ribonuclease PH domain 2-like"/>
    <property type="match status" value="1"/>
</dbReference>
<dbReference type="Proteomes" id="UP000499080">
    <property type="component" value="Unassembled WGS sequence"/>
</dbReference>
<keyword evidence="2" id="KW-1185">Reference proteome</keyword>
<protein>
    <submittedName>
        <fullName evidence="1">Uncharacterized protein</fullName>
    </submittedName>
</protein>
<organism evidence="1 2">
    <name type="scientific">Araneus ventricosus</name>
    <name type="common">Orbweaver spider</name>
    <name type="synonym">Epeira ventricosa</name>
    <dbReference type="NCBI Taxonomy" id="182803"/>
    <lineage>
        <taxon>Eukaryota</taxon>
        <taxon>Metazoa</taxon>
        <taxon>Ecdysozoa</taxon>
        <taxon>Arthropoda</taxon>
        <taxon>Chelicerata</taxon>
        <taxon>Arachnida</taxon>
        <taxon>Araneae</taxon>
        <taxon>Araneomorphae</taxon>
        <taxon>Entelegynae</taxon>
        <taxon>Araneoidea</taxon>
        <taxon>Araneidae</taxon>
        <taxon>Araneus</taxon>
    </lineage>
</organism>
<dbReference type="EMBL" id="BGPR01026001">
    <property type="protein sequence ID" value="GBN95370.1"/>
    <property type="molecule type" value="Genomic_DNA"/>
</dbReference>